<feature type="non-terminal residue" evidence="1">
    <location>
        <position position="32"/>
    </location>
</feature>
<name>A0A392WA24_9FABA</name>
<sequence length="32" mass="3733">MDGTPSPVRRELRSKRKLMAILRVVDIPRERG</sequence>
<protein>
    <submittedName>
        <fullName evidence="1">Uncharacterized protein</fullName>
    </submittedName>
</protein>
<organism evidence="1 2">
    <name type="scientific">Trifolium medium</name>
    <dbReference type="NCBI Taxonomy" id="97028"/>
    <lineage>
        <taxon>Eukaryota</taxon>
        <taxon>Viridiplantae</taxon>
        <taxon>Streptophyta</taxon>
        <taxon>Embryophyta</taxon>
        <taxon>Tracheophyta</taxon>
        <taxon>Spermatophyta</taxon>
        <taxon>Magnoliopsida</taxon>
        <taxon>eudicotyledons</taxon>
        <taxon>Gunneridae</taxon>
        <taxon>Pentapetalae</taxon>
        <taxon>rosids</taxon>
        <taxon>fabids</taxon>
        <taxon>Fabales</taxon>
        <taxon>Fabaceae</taxon>
        <taxon>Papilionoideae</taxon>
        <taxon>50 kb inversion clade</taxon>
        <taxon>NPAAA clade</taxon>
        <taxon>Hologalegina</taxon>
        <taxon>IRL clade</taxon>
        <taxon>Trifolieae</taxon>
        <taxon>Trifolium</taxon>
    </lineage>
</organism>
<evidence type="ECO:0000313" key="1">
    <source>
        <dbReference type="EMBL" id="MCI95705.1"/>
    </source>
</evidence>
<evidence type="ECO:0000313" key="2">
    <source>
        <dbReference type="Proteomes" id="UP000265520"/>
    </source>
</evidence>
<reference evidence="1 2" key="1">
    <citation type="journal article" date="2018" name="Front. Plant Sci.">
        <title>Red Clover (Trifolium pratense) and Zigzag Clover (T. medium) - A Picture of Genomic Similarities and Differences.</title>
        <authorList>
            <person name="Dluhosova J."/>
            <person name="Istvanek J."/>
            <person name="Nedelnik J."/>
            <person name="Repkova J."/>
        </authorList>
    </citation>
    <scope>NUCLEOTIDE SEQUENCE [LARGE SCALE GENOMIC DNA]</scope>
    <source>
        <strain evidence="2">cv. 10/8</strain>
        <tissue evidence="1">Leaf</tissue>
    </source>
</reference>
<dbReference type="Proteomes" id="UP000265520">
    <property type="component" value="Unassembled WGS sequence"/>
</dbReference>
<proteinExistence type="predicted"/>
<dbReference type="AlphaFoldDB" id="A0A392WA24"/>
<keyword evidence="2" id="KW-1185">Reference proteome</keyword>
<accession>A0A392WA24</accession>
<comment type="caution">
    <text evidence="1">The sequence shown here is derived from an EMBL/GenBank/DDBJ whole genome shotgun (WGS) entry which is preliminary data.</text>
</comment>
<dbReference type="EMBL" id="LXQA011394702">
    <property type="protein sequence ID" value="MCI95705.1"/>
    <property type="molecule type" value="Genomic_DNA"/>
</dbReference>